<evidence type="ECO:0000313" key="1">
    <source>
        <dbReference type="EMBL" id="SLM47426.1"/>
    </source>
</evidence>
<dbReference type="EMBL" id="LT828648">
    <property type="protein sequence ID" value="SLM47426.1"/>
    <property type="molecule type" value="Genomic_DNA"/>
</dbReference>
<proteinExistence type="predicted"/>
<gene>
    <name evidence="1" type="ORF">NSJP_1254</name>
</gene>
<organism evidence="1 2">
    <name type="scientific">Nitrospira japonica</name>
    <dbReference type="NCBI Taxonomy" id="1325564"/>
    <lineage>
        <taxon>Bacteria</taxon>
        <taxon>Pseudomonadati</taxon>
        <taxon>Nitrospirota</taxon>
        <taxon>Nitrospiria</taxon>
        <taxon>Nitrospirales</taxon>
        <taxon>Nitrospiraceae</taxon>
        <taxon>Nitrospira</taxon>
    </lineage>
</organism>
<evidence type="ECO:0000313" key="2">
    <source>
        <dbReference type="Proteomes" id="UP000192042"/>
    </source>
</evidence>
<dbReference type="STRING" id="1325564.NSJP_1254"/>
<name>A0A1W1I342_9BACT</name>
<reference evidence="1" key="1">
    <citation type="submission" date="2017-03" db="EMBL/GenBank/DDBJ databases">
        <authorList>
            <person name="Afonso C.L."/>
            <person name="Miller P.J."/>
            <person name="Scott M.A."/>
            <person name="Spackman E."/>
            <person name="Goraichik I."/>
            <person name="Dimitrov K.M."/>
            <person name="Suarez D.L."/>
            <person name="Swayne D.E."/>
        </authorList>
    </citation>
    <scope>NUCLEOTIDE SEQUENCE [LARGE SCALE GENOMIC DNA]</scope>
    <source>
        <strain evidence="1">Genome sequencing of Nitrospira japonica strain NJ11</strain>
    </source>
</reference>
<accession>A0A1W1I342</accession>
<dbReference type="Proteomes" id="UP000192042">
    <property type="component" value="Chromosome I"/>
</dbReference>
<sequence length="125" mass="14215">MNDTKRIYRGGWTHFLGSTVAFATLTASETWLRHAESNDQSSAQFRRTETGMHFDKIYQVTIDTPQVVKADLILRSVYGVLFSQSLVFRSAGILRDHTSSSRGYGSSFTQSWIVDISRTSFLRVR</sequence>
<protein>
    <submittedName>
        <fullName evidence="1">Uncharacterized protein</fullName>
    </submittedName>
</protein>
<dbReference type="AlphaFoldDB" id="A0A1W1I342"/>
<keyword evidence="2" id="KW-1185">Reference proteome</keyword>
<dbReference type="KEGG" id="nja:NSJP_1254"/>